<dbReference type="InterPro" id="IPR002575">
    <property type="entry name" value="Aminoglycoside_PTrfase"/>
</dbReference>
<dbReference type="RefSeq" id="WP_110753745.1">
    <property type="nucleotide sequence ID" value="NZ_QJTF01000021.1"/>
</dbReference>
<sequence length="351" mass="40254">MHDAQSPYSLGYANVPLKGWTISANILGADTQRWLDEPPHSIKTCIMNRTQFDNSLERILDGLNRHVTGAIPIAHEHGQRNRIILLESRTGPLVLKIYHNAKTWTTEVRALEILGGNGVPVLEEKSGADERTLWIAMSYLPHSPWGPPCNIPSDVFIDFGRHLRKIHDHQNHKFGSISEDGAQYLHWEQYLEESFFNYYLYISQRNVLSLEELRLIMVFYEDMVRTVAHISRASLIHRDLRPANIALSARDSWAYIGLFDFEHAIFGDPLFDIVRLLDDTISGKQDWEEAFWTGYGTDEAGRLIFHQRHQFYAFLRHLGALRFALENNDIPFARASKASLNNILSANLCTS</sequence>
<gene>
    <name evidence="2" type="ORF">C7477_12143</name>
</gene>
<evidence type="ECO:0000259" key="1">
    <source>
        <dbReference type="PROSITE" id="PS50011"/>
    </source>
</evidence>
<dbReference type="GO" id="GO:0005524">
    <property type="term" value="F:ATP binding"/>
    <property type="evidence" value="ECO:0007669"/>
    <property type="project" value="InterPro"/>
</dbReference>
<dbReference type="InterPro" id="IPR051678">
    <property type="entry name" value="AGP_Transferase"/>
</dbReference>
<dbReference type="Proteomes" id="UP000247454">
    <property type="component" value="Unassembled WGS sequence"/>
</dbReference>
<dbReference type="GO" id="GO:0004672">
    <property type="term" value="F:protein kinase activity"/>
    <property type="evidence" value="ECO:0007669"/>
    <property type="project" value="InterPro"/>
</dbReference>
<dbReference type="PANTHER" id="PTHR21310">
    <property type="entry name" value="AMINOGLYCOSIDE PHOSPHOTRANSFERASE-RELATED-RELATED"/>
    <property type="match status" value="1"/>
</dbReference>
<keyword evidence="2" id="KW-0808">Transferase</keyword>
<organism evidence="2 3">
    <name type="scientific">Phyllobacterium leguminum</name>
    <dbReference type="NCBI Taxonomy" id="314237"/>
    <lineage>
        <taxon>Bacteria</taxon>
        <taxon>Pseudomonadati</taxon>
        <taxon>Pseudomonadota</taxon>
        <taxon>Alphaproteobacteria</taxon>
        <taxon>Hyphomicrobiales</taxon>
        <taxon>Phyllobacteriaceae</taxon>
        <taxon>Phyllobacterium</taxon>
    </lineage>
</organism>
<dbReference type="EMBL" id="QJTF01000021">
    <property type="protein sequence ID" value="PYE86678.1"/>
    <property type="molecule type" value="Genomic_DNA"/>
</dbReference>
<evidence type="ECO:0000313" key="3">
    <source>
        <dbReference type="Proteomes" id="UP000247454"/>
    </source>
</evidence>
<dbReference type="OrthoDB" id="9801841at2"/>
<dbReference type="PANTHER" id="PTHR21310:SF15">
    <property type="entry name" value="AMINOGLYCOSIDE PHOSPHOTRANSFERASE DOMAIN-CONTAINING PROTEIN"/>
    <property type="match status" value="1"/>
</dbReference>
<reference evidence="2 3" key="1">
    <citation type="submission" date="2018-06" db="EMBL/GenBank/DDBJ databases">
        <title>Genomic Encyclopedia of Type Strains, Phase III (KMG-III): the genomes of soil and plant-associated and newly described type strains.</title>
        <authorList>
            <person name="Whitman W."/>
        </authorList>
    </citation>
    <scope>NUCLEOTIDE SEQUENCE [LARGE SCALE GENOMIC DNA]</scope>
    <source>
        <strain evidence="2 3">ORS 1419</strain>
    </source>
</reference>
<dbReference type="Gene3D" id="3.90.1200.10">
    <property type="match status" value="1"/>
</dbReference>
<keyword evidence="3" id="KW-1185">Reference proteome</keyword>
<accession>A0A318T1L6</accession>
<protein>
    <submittedName>
        <fullName evidence="2">Phosphotransferase family enzyme</fullName>
    </submittedName>
</protein>
<name>A0A318T1L6_9HYPH</name>
<dbReference type="InterPro" id="IPR000719">
    <property type="entry name" value="Prot_kinase_dom"/>
</dbReference>
<comment type="caution">
    <text evidence="2">The sequence shown here is derived from an EMBL/GenBank/DDBJ whole genome shotgun (WGS) entry which is preliminary data.</text>
</comment>
<dbReference type="SUPFAM" id="SSF56112">
    <property type="entry name" value="Protein kinase-like (PK-like)"/>
    <property type="match status" value="1"/>
</dbReference>
<evidence type="ECO:0000313" key="2">
    <source>
        <dbReference type="EMBL" id="PYE86678.1"/>
    </source>
</evidence>
<proteinExistence type="predicted"/>
<dbReference type="Pfam" id="PF01636">
    <property type="entry name" value="APH"/>
    <property type="match status" value="1"/>
</dbReference>
<feature type="domain" description="Protein kinase" evidence="1">
    <location>
        <begin position="108"/>
        <end position="351"/>
    </location>
</feature>
<dbReference type="AlphaFoldDB" id="A0A318T1L6"/>
<dbReference type="InterPro" id="IPR011009">
    <property type="entry name" value="Kinase-like_dom_sf"/>
</dbReference>
<dbReference type="PROSITE" id="PS50011">
    <property type="entry name" value="PROTEIN_KINASE_DOM"/>
    <property type="match status" value="1"/>
</dbReference>